<feature type="region of interest" description="Disordered" evidence="1">
    <location>
        <begin position="230"/>
        <end position="273"/>
    </location>
</feature>
<dbReference type="Pfam" id="PF01551">
    <property type="entry name" value="Peptidase_M23"/>
    <property type="match status" value="1"/>
</dbReference>
<reference evidence="4 5" key="1">
    <citation type="submission" date="2019-03" db="EMBL/GenBank/DDBJ databases">
        <title>Genomic Encyclopedia of Type Strains, Phase IV (KMG-IV): sequencing the most valuable type-strain genomes for metagenomic binning, comparative biology and taxonomic classification.</title>
        <authorList>
            <person name="Goeker M."/>
        </authorList>
    </citation>
    <scope>NUCLEOTIDE SEQUENCE [LARGE SCALE GENOMIC DNA]</scope>
    <source>
        <strain evidence="4 5">DSM 24766</strain>
    </source>
</reference>
<dbReference type="InterPro" id="IPR050570">
    <property type="entry name" value="Cell_wall_metabolism_enzyme"/>
</dbReference>
<name>A0A4R2RHG1_9RHOB</name>
<feature type="signal peptide" evidence="2">
    <location>
        <begin position="1"/>
        <end position="25"/>
    </location>
</feature>
<feature type="chain" id="PRO_5020965172" evidence="2">
    <location>
        <begin position="26"/>
        <end position="390"/>
    </location>
</feature>
<dbReference type="PANTHER" id="PTHR21666">
    <property type="entry name" value="PEPTIDASE-RELATED"/>
    <property type="match status" value="1"/>
</dbReference>
<feature type="domain" description="LysM" evidence="3">
    <location>
        <begin position="69"/>
        <end position="113"/>
    </location>
</feature>
<evidence type="ECO:0000259" key="3">
    <source>
        <dbReference type="PROSITE" id="PS51782"/>
    </source>
</evidence>
<dbReference type="CDD" id="cd00118">
    <property type="entry name" value="LysM"/>
    <property type="match status" value="2"/>
</dbReference>
<dbReference type="RefSeq" id="WP_132950099.1">
    <property type="nucleotide sequence ID" value="NZ_SLXU01000001.1"/>
</dbReference>
<accession>A0A4R2RHG1</accession>
<dbReference type="SUPFAM" id="SSF54106">
    <property type="entry name" value="LysM domain"/>
    <property type="match status" value="1"/>
</dbReference>
<dbReference type="SMART" id="SM00257">
    <property type="entry name" value="LysM"/>
    <property type="match status" value="2"/>
</dbReference>
<dbReference type="GO" id="GO:0004222">
    <property type="term" value="F:metalloendopeptidase activity"/>
    <property type="evidence" value="ECO:0007669"/>
    <property type="project" value="TreeGrafter"/>
</dbReference>
<dbReference type="AlphaFoldDB" id="A0A4R2RHG1"/>
<dbReference type="Proteomes" id="UP000295050">
    <property type="component" value="Unassembled WGS sequence"/>
</dbReference>
<proteinExistence type="predicted"/>
<organism evidence="4 5">
    <name type="scientific">Rhodovulum bhavnagarense</name>
    <dbReference type="NCBI Taxonomy" id="992286"/>
    <lineage>
        <taxon>Bacteria</taxon>
        <taxon>Pseudomonadati</taxon>
        <taxon>Pseudomonadota</taxon>
        <taxon>Alphaproteobacteria</taxon>
        <taxon>Rhodobacterales</taxon>
        <taxon>Paracoccaceae</taxon>
        <taxon>Rhodovulum</taxon>
    </lineage>
</organism>
<keyword evidence="5" id="KW-1185">Reference proteome</keyword>
<feature type="domain" description="LysM" evidence="3">
    <location>
        <begin position="171"/>
        <end position="215"/>
    </location>
</feature>
<keyword evidence="2" id="KW-0732">Signal</keyword>
<dbReference type="CDD" id="cd12797">
    <property type="entry name" value="M23_peptidase"/>
    <property type="match status" value="1"/>
</dbReference>
<dbReference type="InterPro" id="IPR016047">
    <property type="entry name" value="M23ase_b-sheet_dom"/>
</dbReference>
<gene>
    <name evidence="4" type="ORF">EV663_101429</name>
</gene>
<comment type="caution">
    <text evidence="4">The sequence shown here is derived from an EMBL/GenBank/DDBJ whole genome shotgun (WGS) entry which is preliminary data.</text>
</comment>
<dbReference type="Gene3D" id="2.70.70.10">
    <property type="entry name" value="Glucose Permease (Domain IIA)"/>
    <property type="match status" value="1"/>
</dbReference>
<dbReference type="OrthoDB" id="9795421at2"/>
<dbReference type="InterPro" id="IPR011055">
    <property type="entry name" value="Dup_hybrid_motif"/>
</dbReference>
<dbReference type="InterPro" id="IPR036779">
    <property type="entry name" value="LysM_dom_sf"/>
</dbReference>
<sequence>MPTPHPSLRLPARTLALGVSLSLLAGCESGWDYDFRNLDHDAGPAATRVETAPRPTPDNRGVISYPNYQVAVARSGDTVGNVAARVGLPPAELARYNGLPEDARLRPGEIIALPRRVSEPSPATGVETTGPIRPAGEIDIARLAGDAIERAEPAAAPARATPDTTMGTEPVRHKVERGETAYSIARLYNVTVRALADWNGLGPELSVREGQYLLIPVPAREAVAVPRPVAASAPGQGTAAPAPPSAAKPLPKEETAKPAPTPPSPKMADEGTAKSRFAMPVSGSIIRGYQKGKNDGIDISGSAGSPVVAAADGTVAAITRDTEQVPILVLRHDDNMLSVYANIDNIAVEKGQRVTRGQRVAGLRAGDPPFLHFELRKGFESVDPMPYLTP</sequence>
<dbReference type="PANTHER" id="PTHR21666:SF270">
    <property type="entry name" value="MUREIN HYDROLASE ACTIVATOR ENVC"/>
    <property type="match status" value="1"/>
</dbReference>
<dbReference type="Pfam" id="PF01476">
    <property type="entry name" value="LysM"/>
    <property type="match status" value="2"/>
</dbReference>
<evidence type="ECO:0000313" key="4">
    <source>
        <dbReference type="EMBL" id="TCP63162.1"/>
    </source>
</evidence>
<evidence type="ECO:0000256" key="2">
    <source>
        <dbReference type="SAM" id="SignalP"/>
    </source>
</evidence>
<evidence type="ECO:0000313" key="5">
    <source>
        <dbReference type="Proteomes" id="UP000295050"/>
    </source>
</evidence>
<evidence type="ECO:0000256" key="1">
    <source>
        <dbReference type="SAM" id="MobiDB-lite"/>
    </source>
</evidence>
<dbReference type="InterPro" id="IPR018392">
    <property type="entry name" value="LysM"/>
</dbReference>
<dbReference type="SUPFAM" id="SSF51261">
    <property type="entry name" value="Duplicated hybrid motif"/>
    <property type="match status" value="1"/>
</dbReference>
<feature type="compositionally biased region" description="Low complexity" evidence="1">
    <location>
        <begin position="230"/>
        <end position="240"/>
    </location>
</feature>
<dbReference type="PROSITE" id="PS51782">
    <property type="entry name" value="LYSM"/>
    <property type="match status" value="2"/>
</dbReference>
<dbReference type="Gene3D" id="3.10.350.10">
    <property type="entry name" value="LysM domain"/>
    <property type="match status" value="2"/>
</dbReference>
<protein>
    <submittedName>
        <fullName evidence="4">LysM domain-containing protein</fullName>
    </submittedName>
</protein>
<dbReference type="EMBL" id="SLXU01000001">
    <property type="protein sequence ID" value="TCP63162.1"/>
    <property type="molecule type" value="Genomic_DNA"/>
</dbReference>